<name>A0A9W9FJY9_9EURO</name>
<dbReference type="InterPro" id="IPR052396">
    <property type="entry name" value="Meiotic_Drive_Suppr_Kinase"/>
</dbReference>
<dbReference type="GO" id="GO:0004672">
    <property type="term" value="F:protein kinase activity"/>
    <property type="evidence" value="ECO:0007669"/>
    <property type="project" value="InterPro"/>
</dbReference>
<reference evidence="2" key="1">
    <citation type="submission" date="2022-11" db="EMBL/GenBank/DDBJ databases">
        <authorList>
            <person name="Petersen C."/>
        </authorList>
    </citation>
    <scope>NUCLEOTIDE SEQUENCE</scope>
    <source>
        <strain evidence="2">IBT 34128</strain>
    </source>
</reference>
<gene>
    <name evidence="2" type="ORF">NUU61_003769</name>
</gene>
<dbReference type="PROSITE" id="PS50011">
    <property type="entry name" value="PROTEIN_KINASE_DOM"/>
    <property type="match status" value="1"/>
</dbReference>
<dbReference type="PANTHER" id="PTHR37171">
    <property type="entry name" value="SERINE/THREONINE-PROTEIN KINASE YRZF-RELATED"/>
    <property type="match status" value="1"/>
</dbReference>
<dbReference type="InterPro" id="IPR000719">
    <property type="entry name" value="Prot_kinase_dom"/>
</dbReference>
<comment type="caution">
    <text evidence="2">The sequence shown here is derived from an EMBL/GenBank/DDBJ whole genome shotgun (WGS) entry which is preliminary data.</text>
</comment>
<organism evidence="2 3">
    <name type="scientific">Penicillium alfredii</name>
    <dbReference type="NCBI Taxonomy" id="1506179"/>
    <lineage>
        <taxon>Eukaryota</taxon>
        <taxon>Fungi</taxon>
        <taxon>Dikarya</taxon>
        <taxon>Ascomycota</taxon>
        <taxon>Pezizomycotina</taxon>
        <taxon>Eurotiomycetes</taxon>
        <taxon>Eurotiomycetidae</taxon>
        <taxon>Eurotiales</taxon>
        <taxon>Aspergillaceae</taxon>
        <taxon>Penicillium</taxon>
    </lineage>
</organism>
<feature type="domain" description="Protein kinase" evidence="1">
    <location>
        <begin position="13"/>
        <end position="228"/>
    </location>
</feature>
<dbReference type="OrthoDB" id="4185642at2759"/>
<dbReference type="Gene3D" id="1.10.510.10">
    <property type="entry name" value="Transferase(Phosphotransferase) domain 1"/>
    <property type="match status" value="1"/>
</dbReference>
<evidence type="ECO:0000259" key="1">
    <source>
        <dbReference type="PROSITE" id="PS50011"/>
    </source>
</evidence>
<sequence length="228" mass="26270">MVYSLLIPDPAAIRFLQNIRDCEASSIFEVELDGERYALKVFHDDGDPGYTNSGRDLNRFRNERNAYQRLHASGVCDIGLVPKYYGFIDRLDPSSHEPWLDHFTQDQFHPSAILLEYLVDVEELNCVNYSPERHSRALEALDQVHNALILHNDIYPKNILIVPGSPERVMLIDFDVAELFPSREAMDQDIVPIENTQGWKLERGVLEDFGKHLAEDQREGLPPNTKFY</sequence>
<dbReference type="PANTHER" id="PTHR37171:SF1">
    <property type="entry name" value="SERINE_THREONINE-PROTEIN KINASE YRZF-RELATED"/>
    <property type="match status" value="1"/>
</dbReference>
<dbReference type="Pfam" id="PF06293">
    <property type="entry name" value="Kdo"/>
    <property type="match status" value="1"/>
</dbReference>
<evidence type="ECO:0000313" key="2">
    <source>
        <dbReference type="EMBL" id="KAJ5101547.1"/>
    </source>
</evidence>
<keyword evidence="3" id="KW-1185">Reference proteome</keyword>
<dbReference type="InterPro" id="IPR011009">
    <property type="entry name" value="Kinase-like_dom_sf"/>
</dbReference>
<dbReference type="EMBL" id="JAPMSZ010000005">
    <property type="protein sequence ID" value="KAJ5101547.1"/>
    <property type="molecule type" value="Genomic_DNA"/>
</dbReference>
<dbReference type="Proteomes" id="UP001141434">
    <property type="component" value="Unassembled WGS sequence"/>
</dbReference>
<accession>A0A9W9FJY9</accession>
<dbReference type="RefSeq" id="XP_056512378.1">
    <property type="nucleotide sequence ID" value="XM_056654351.1"/>
</dbReference>
<evidence type="ECO:0000313" key="3">
    <source>
        <dbReference type="Proteomes" id="UP001141434"/>
    </source>
</evidence>
<dbReference type="GeneID" id="81393519"/>
<protein>
    <recommendedName>
        <fullName evidence="1">Protein kinase domain-containing protein</fullName>
    </recommendedName>
</protein>
<proteinExistence type="predicted"/>
<dbReference type="AlphaFoldDB" id="A0A9W9FJY9"/>
<reference evidence="2" key="2">
    <citation type="journal article" date="2023" name="IMA Fungus">
        <title>Comparative genomic study of the Penicillium genus elucidates a diverse pangenome and 15 lateral gene transfer events.</title>
        <authorList>
            <person name="Petersen C."/>
            <person name="Sorensen T."/>
            <person name="Nielsen M.R."/>
            <person name="Sondergaard T.E."/>
            <person name="Sorensen J.L."/>
            <person name="Fitzpatrick D.A."/>
            <person name="Frisvad J.C."/>
            <person name="Nielsen K.L."/>
        </authorList>
    </citation>
    <scope>NUCLEOTIDE SEQUENCE</scope>
    <source>
        <strain evidence="2">IBT 34128</strain>
    </source>
</reference>
<dbReference type="GO" id="GO:0005524">
    <property type="term" value="F:ATP binding"/>
    <property type="evidence" value="ECO:0007669"/>
    <property type="project" value="InterPro"/>
</dbReference>
<dbReference type="SUPFAM" id="SSF56112">
    <property type="entry name" value="Protein kinase-like (PK-like)"/>
    <property type="match status" value="1"/>
</dbReference>